<evidence type="ECO:0000256" key="1">
    <source>
        <dbReference type="ARBA" id="ARBA00022448"/>
    </source>
</evidence>
<comment type="caution">
    <text evidence="9">The sequence shown here is derived from an EMBL/GenBank/DDBJ whole genome shotgun (WGS) entry which is preliminary data.</text>
</comment>
<dbReference type="EMBL" id="NSIT01000022">
    <property type="protein sequence ID" value="PJE80323.1"/>
    <property type="molecule type" value="Genomic_DNA"/>
</dbReference>
<accession>A0A2H9TAS0</accession>
<feature type="transmembrane region" description="Helical" evidence="8">
    <location>
        <begin position="12"/>
        <end position="35"/>
    </location>
</feature>
<evidence type="ECO:0000256" key="7">
    <source>
        <dbReference type="ARBA" id="ARBA00023136"/>
    </source>
</evidence>
<dbReference type="Pfam" id="PF06610">
    <property type="entry name" value="AlaE"/>
    <property type="match status" value="1"/>
</dbReference>
<keyword evidence="4 8" id="KW-0812">Transmembrane</keyword>
<evidence type="ECO:0000256" key="5">
    <source>
        <dbReference type="ARBA" id="ARBA00022970"/>
    </source>
</evidence>
<evidence type="ECO:0000256" key="2">
    <source>
        <dbReference type="ARBA" id="ARBA00022475"/>
    </source>
</evidence>
<evidence type="ECO:0000256" key="6">
    <source>
        <dbReference type="ARBA" id="ARBA00022989"/>
    </source>
</evidence>
<dbReference type="AlphaFoldDB" id="A0A2H9TAS0"/>
<reference evidence="9" key="1">
    <citation type="journal article" date="2017" name="Appl. Environ. Microbiol.">
        <title>Molecular characterization of an Endozoicomonas-like organism causing infection in king scallop Pecten maximus L.</title>
        <authorList>
            <person name="Cano I."/>
            <person name="van Aerle R."/>
            <person name="Ross S."/>
            <person name="Verner-Jeffreys D.W."/>
            <person name="Paley R.K."/>
            <person name="Rimmer G."/>
            <person name="Ryder D."/>
            <person name="Hooper P."/>
            <person name="Stone D."/>
            <person name="Feist S.W."/>
        </authorList>
    </citation>
    <scope>NUCLEOTIDE SEQUENCE</scope>
</reference>
<organism evidence="9">
    <name type="scientific">invertebrate metagenome</name>
    <dbReference type="NCBI Taxonomy" id="1711999"/>
    <lineage>
        <taxon>unclassified sequences</taxon>
        <taxon>metagenomes</taxon>
        <taxon>organismal metagenomes</taxon>
    </lineage>
</organism>
<keyword evidence="2" id="KW-1003">Cell membrane</keyword>
<evidence type="ECO:0000256" key="4">
    <source>
        <dbReference type="ARBA" id="ARBA00022692"/>
    </source>
</evidence>
<sequence length="145" mass="16066">MLLKRDTLADMFSLITFSFFTGMAIELLIAGLSFAQSLQSRLLSIPVNMILGRPYGLYRNWIMKKGRAHKGGTVRLALLDMLAYVTFQIPAYSMLVISTGASAEQVLSACIGQVGSFILLARPYGLYMQGFRTLFSEKTIVQQAI</sequence>
<keyword evidence="1" id="KW-0813">Transport</keyword>
<evidence type="ECO:0000256" key="8">
    <source>
        <dbReference type="SAM" id="Phobius"/>
    </source>
</evidence>
<evidence type="ECO:0000313" key="9">
    <source>
        <dbReference type="EMBL" id="PJE80323.1"/>
    </source>
</evidence>
<dbReference type="GO" id="GO:0016020">
    <property type="term" value="C:membrane"/>
    <property type="evidence" value="ECO:0007669"/>
    <property type="project" value="InterPro"/>
</dbReference>
<evidence type="ECO:0000256" key="3">
    <source>
        <dbReference type="ARBA" id="ARBA00022519"/>
    </source>
</evidence>
<keyword evidence="6 8" id="KW-1133">Transmembrane helix</keyword>
<keyword evidence="7 8" id="KW-0472">Membrane</keyword>
<proteinExistence type="predicted"/>
<keyword evidence="5" id="KW-0029">Amino-acid transport</keyword>
<gene>
    <name evidence="9" type="primary">alaE_2</name>
    <name evidence="9" type="ORF">CI610_00702</name>
</gene>
<dbReference type="InterPro" id="IPR010574">
    <property type="entry name" value="Ala_export_AlaE"/>
</dbReference>
<protein>
    <submittedName>
        <fullName evidence="9">L-alanine exporter AlaE</fullName>
    </submittedName>
</protein>
<name>A0A2H9TAS0_9ZZZZ</name>
<keyword evidence="3" id="KW-0997">Cell inner membrane</keyword>
<dbReference type="GO" id="GO:0034639">
    <property type="term" value="F:L-amino acid efflux transmembrane transporter activity"/>
    <property type="evidence" value="ECO:0007669"/>
    <property type="project" value="InterPro"/>
</dbReference>